<evidence type="ECO:0000256" key="3">
    <source>
        <dbReference type="ARBA" id="ARBA00023163"/>
    </source>
</evidence>
<feature type="transmembrane region" description="Helical" evidence="4">
    <location>
        <begin position="108"/>
        <end position="128"/>
    </location>
</feature>
<dbReference type="PANTHER" id="PTHR44688:SF16">
    <property type="entry name" value="DNA-BINDING TRANSCRIPTIONAL ACTIVATOR DEVR_DOSR"/>
    <property type="match status" value="1"/>
</dbReference>
<evidence type="ECO:0000259" key="5">
    <source>
        <dbReference type="PROSITE" id="PS50043"/>
    </source>
</evidence>
<dbReference type="EMBL" id="JAYMFH010000021">
    <property type="protein sequence ID" value="MEC4295892.1"/>
    <property type="molecule type" value="Genomic_DNA"/>
</dbReference>
<dbReference type="Pfam" id="PF00196">
    <property type="entry name" value="GerE"/>
    <property type="match status" value="1"/>
</dbReference>
<keyword evidence="7" id="KW-1185">Reference proteome</keyword>
<gene>
    <name evidence="6" type="ORF">VJ920_11305</name>
</gene>
<feature type="transmembrane region" description="Helical" evidence="4">
    <location>
        <begin position="45"/>
        <end position="62"/>
    </location>
</feature>
<dbReference type="SMART" id="SM00421">
    <property type="entry name" value="HTH_LUXR"/>
    <property type="match status" value="1"/>
</dbReference>
<dbReference type="PROSITE" id="PS50043">
    <property type="entry name" value="HTH_LUXR_2"/>
    <property type="match status" value="1"/>
</dbReference>
<evidence type="ECO:0000256" key="4">
    <source>
        <dbReference type="SAM" id="Phobius"/>
    </source>
</evidence>
<accession>A0ABU6J1A4</accession>
<dbReference type="SUPFAM" id="SSF46894">
    <property type="entry name" value="C-terminal effector domain of the bipartite response regulators"/>
    <property type="match status" value="1"/>
</dbReference>
<evidence type="ECO:0000313" key="7">
    <source>
        <dbReference type="Proteomes" id="UP001343724"/>
    </source>
</evidence>
<keyword evidence="4" id="KW-0812">Transmembrane</keyword>
<keyword evidence="2" id="KW-0238">DNA-binding</keyword>
<dbReference type="CDD" id="cd06170">
    <property type="entry name" value="LuxR_C_like"/>
    <property type="match status" value="1"/>
</dbReference>
<dbReference type="InterPro" id="IPR000792">
    <property type="entry name" value="Tscrpt_reg_LuxR_C"/>
</dbReference>
<comment type="caution">
    <text evidence="6">The sequence shown here is derived from an EMBL/GenBank/DDBJ whole genome shotgun (WGS) entry which is preliminary data.</text>
</comment>
<evidence type="ECO:0000313" key="6">
    <source>
        <dbReference type="EMBL" id="MEC4295892.1"/>
    </source>
</evidence>
<sequence length="237" mass="25802">MFTSSKNGGEIWSKMRSTVFPLVIIGYLLIPLASTSDVALSFTEAGGLLYLAILFFGCITLMDRTAVAGTIIVLWALLLYSLGGATGVVVTVLPTSSPFYASWTSGSIYALISVAIVLALTAATFWVASDGQVRKLWGLRRDMSPRRFNDAAVKARIEILSSQHGLTPREEDVLRFVANGRRAPEMADEMSVSQDTVRTHLKHLYSKLGVHSYAEAARAVKETEVSDSTLLKHVDSE</sequence>
<keyword evidence="1" id="KW-0805">Transcription regulation</keyword>
<dbReference type="Gene3D" id="1.10.10.10">
    <property type="entry name" value="Winged helix-like DNA-binding domain superfamily/Winged helix DNA-binding domain"/>
    <property type="match status" value="1"/>
</dbReference>
<dbReference type="PANTHER" id="PTHR44688">
    <property type="entry name" value="DNA-BINDING TRANSCRIPTIONAL ACTIVATOR DEVR_DOSR"/>
    <property type="match status" value="1"/>
</dbReference>
<keyword evidence="3" id="KW-0804">Transcription</keyword>
<dbReference type="InterPro" id="IPR036388">
    <property type="entry name" value="WH-like_DNA-bd_sf"/>
</dbReference>
<name>A0ABU6J1A4_9ACTN</name>
<dbReference type="RefSeq" id="WP_326455181.1">
    <property type="nucleotide sequence ID" value="NZ_JAYMFH010000021.1"/>
</dbReference>
<evidence type="ECO:0000256" key="2">
    <source>
        <dbReference type="ARBA" id="ARBA00023125"/>
    </source>
</evidence>
<dbReference type="PRINTS" id="PR00038">
    <property type="entry name" value="HTHLUXR"/>
</dbReference>
<reference evidence="6 7" key="1">
    <citation type="submission" date="2024-01" db="EMBL/GenBank/DDBJ databases">
        <title>novel species in genus Adlercreutzia.</title>
        <authorList>
            <person name="Liu X."/>
        </authorList>
    </citation>
    <scope>NUCLEOTIDE SEQUENCE [LARGE SCALE GENOMIC DNA]</scope>
    <source>
        <strain evidence="6 7">R22</strain>
    </source>
</reference>
<protein>
    <submittedName>
        <fullName evidence="6">Helix-turn-helix transcriptional regulator</fullName>
    </submittedName>
</protein>
<keyword evidence="4" id="KW-1133">Transmembrane helix</keyword>
<evidence type="ECO:0000256" key="1">
    <source>
        <dbReference type="ARBA" id="ARBA00023015"/>
    </source>
</evidence>
<feature type="domain" description="HTH luxR-type" evidence="5">
    <location>
        <begin position="159"/>
        <end position="224"/>
    </location>
</feature>
<proteinExistence type="predicted"/>
<dbReference type="InterPro" id="IPR016032">
    <property type="entry name" value="Sig_transdc_resp-reg_C-effctor"/>
</dbReference>
<keyword evidence="4" id="KW-0472">Membrane</keyword>
<feature type="transmembrane region" description="Helical" evidence="4">
    <location>
        <begin position="74"/>
        <end position="96"/>
    </location>
</feature>
<organism evidence="6 7">
    <name type="scientific">Adlercreutzia shanghongiae</name>
    <dbReference type="NCBI Taxonomy" id="3111773"/>
    <lineage>
        <taxon>Bacteria</taxon>
        <taxon>Bacillati</taxon>
        <taxon>Actinomycetota</taxon>
        <taxon>Coriobacteriia</taxon>
        <taxon>Eggerthellales</taxon>
        <taxon>Eggerthellaceae</taxon>
        <taxon>Adlercreutzia</taxon>
    </lineage>
</organism>
<dbReference type="Proteomes" id="UP001343724">
    <property type="component" value="Unassembled WGS sequence"/>
</dbReference>